<dbReference type="AlphaFoldDB" id="A0A1V3NBX0"/>
<dbReference type="EMBL" id="MVBK01000102">
    <property type="protein sequence ID" value="OOG22348.1"/>
    <property type="molecule type" value="Genomic_DNA"/>
</dbReference>
<dbReference type="InterPro" id="IPR023577">
    <property type="entry name" value="CYTH_domain"/>
</dbReference>
<accession>A0A1V3NBX0</accession>
<protein>
    <submittedName>
        <fullName evidence="3">Adenylate cyclase</fullName>
    </submittedName>
</protein>
<reference evidence="3 4" key="1">
    <citation type="submission" date="2017-02" db="EMBL/GenBank/DDBJ databases">
        <title>Genomic diversity within the haloalkaliphilic genus Thioalkalivibrio.</title>
        <authorList>
            <person name="Ahn A.-C."/>
            <person name="Meier-Kolthoff J."/>
            <person name="Overmars L."/>
            <person name="Richter M."/>
            <person name="Woyke T."/>
            <person name="Sorokin D.Y."/>
            <person name="Muyzer G."/>
        </authorList>
    </citation>
    <scope>NUCLEOTIDE SEQUENCE [LARGE SCALE GENOMIC DNA]</scope>
    <source>
        <strain evidence="3 4">ALJD</strain>
    </source>
</reference>
<dbReference type="PANTHER" id="PTHR40114">
    <property type="entry name" value="SLR0698 PROTEIN"/>
    <property type="match status" value="1"/>
</dbReference>
<dbReference type="SUPFAM" id="SSF55154">
    <property type="entry name" value="CYTH-like phosphatases"/>
    <property type="match status" value="1"/>
</dbReference>
<evidence type="ECO:0000313" key="4">
    <source>
        <dbReference type="Proteomes" id="UP000189462"/>
    </source>
</evidence>
<organism evidence="3 4">
    <name type="scientific">Thioalkalivibrio denitrificans</name>
    <dbReference type="NCBI Taxonomy" id="108003"/>
    <lineage>
        <taxon>Bacteria</taxon>
        <taxon>Pseudomonadati</taxon>
        <taxon>Pseudomonadota</taxon>
        <taxon>Gammaproteobacteria</taxon>
        <taxon>Chromatiales</taxon>
        <taxon>Ectothiorhodospiraceae</taxon>
        <taxon>Thioalkalivibrio</taxon>
    </lineage>
</organism>
<keyword evidence="4" id="KW-1185">Reference proteome</keyword>
<dbReference type="InterPro" id="IPR012042">
    <property type="entry name" value="NeuTTM/CthTTM-like"/>
</dbReference>
<dbReference type="PIRSF" id="PIRSF016487">
    <property type="entry name" value="CYTH_UCP016487"/>
    <property type="match status" value="1"/>
</dbReference>
<feature type="active site" description="Proton acceptor" evidence="1">
    <location>
        <position position="30"/>
    </location>
</feature>
<evidence type="ECO:0000259" key="2">
    <source>
        <dbReference type="PROSITE" id="PS51707"/>
    </source>
</evidence>
<comment type="caution">
    <text evidence="3">The sequence shown here is derived from an EMBL/GenBank/DDBJ whole genome shotgun (WGS) entry which is preliminary data.</text>
</comment>
<dbReference type="Gene3D" id="2.40.320.10">
    <property type="entry name" value="Hypothetical Protein Pfu-838710-001"/>
    <property type="match status" value="1"/>
</dbReference>
<dbReference type="RefSeq" id="WP_077279990.1">
    <property type="nucleotide sequence ID" value="NZ_MVBK01000102.1"/>
</dbReference>
<evidence type="ECO:0000313" key="3">
    <source>
        <dbReference type="EMBL" id="OOG22348.1"/>
    </source>
</evidence>
<dbReference type="CDD" id="cd07891">
    <property type="entry name" value="CYTH-like_CthTTM-like_1"/>
    <property type="match status" value="1"/>
</dbReference>
<gene>
    <name evidence="3" type="ORF">B1C78_15105</name>
</gene>
<dbReference type="InterPro" id="IPR033469">
    <property type="entry name" value="CYTH-like_dom_sf"/>
</dbReference>
<name>A0A1V3NBX0_9GAMM</name>
<dbReference type="PANTHER" id="PTHR40114:SF1">
    <property type="entry name" value="SLR0698 PROTEIN"/>
    <property type="match status" value="1"/>
</dbReference>
<dbReference type="Pfam" id="PF01928">
    <property type="entry name" value="CYTH"/>
    <property type="match status" value="1"/>
</dbReference>
<dbReference type="PROSITE" id="PS51707">
    <property type="entry name" value="CYTH"/>
    <property type="match status" value="1"/>
</dbReference>
<proteinExistence type="predicted"/>
<feature type="domain" description="CYTH" evidence="2">
    <location>
        <begin position="2"/>
        <end position="149"/>
    </location>
</feature>
<dbReference type="SMART" id="SM01118">
    <property type="entry name" value="CYTH"/>
    <property type="match status" value="1"/>
</dbReference>
<dbReference type="STRING" id="108003.B1C78_15105"/>
<dbReference type="OrthoDB" id="9805588at2"/>
<sequence>MAQEIERKFLVISDTWKNNVSRRIHYRQGYLCGNAHSSIRVRVSDDAAHLNIKSATPGVRREEFEYPVPLHEAQRMLSVLCEGPLIEKTRHFVEHRGHTWEVDVFEGQNQGLVVAEIELSRDDETFERPDWIGEEVSHDLRYYNTSLVRHPYTRW</sequence>
<evidence type="ECO:0000256" key="1">
    <source>
        <dbReference type="PIRSR" id="PIRSR016487-1"/>
    </source>
</evidence>
<dbReference type="Proteomes" id="UP000189462">
    <property type="component" value="Unassembled WGS sequence"/>
</dbReference>